<organism evidence="8 9">
    <name type="scientific">Bdellovibrio svalbardensis</name>
    <dbReference type="NCBI Taxonomy" id="2972972"/>
    <lineage>
        <taxon>Bacteria</taxon>
        <taxon>Pseudomonadati</taxon>
        <taxon>Bdellovibrionota</taxon>
        <taxon>Bdellovibrionia</taxon>
        <taxon>Bdellovibrionales</taxon>
        <taxon>Pseudobdellovibrionaceae</taxon>
        <taxon>Bdellovibrio</taxon>
    </lineage>
</organism>
<feature type="transmembrane region" description="Helical" evidence="6">
    <location>
        <begin position="107"/>
        <end position="125"/>
    </location>
</feature>
<protein>
    <submittedName>
        <fullName evidence="8">Type II secretion system F family protein</fullName>
    </submittedName>
</protein>
<keyword evidence="5 6" id="KW-0472">Membrane</keyword>
<dbReference type="Pfam" id="PF00482">
    <property type="entry name" value="T2SSF"/>
    <property type="match status" value="1"/>
</dbReference>
<sequence>MSSLEHKEAKMGSAELMLILGLLLAGVAVFLFVSSIFASNKDKAQLSWANNDEPVKSKNPIINFSRPLVHQFTLQHALRVRSEKYRKKVRKFIKTSGLSAELNEDEFIGLQLLWGIMFPIFLLIMNFSLQLGLSPFMCLGLGLIGFYLPQIHSKGEKKKRELSVRADLPFFIDLLALSVEAGLDFFSAIQKIVDKAANSDSVLADEFSIVLKDIKIGSSKTQALKEMAERLDMNEITSFVAVLVDAESTGASISQVLKDQSEQMRLERFVRAEKAGARASQAILIPLMIFILPAVFIMVFGPVAVSFMYGGGK</sequence>
<keyword evidence="3 6" id="KW-0812">Transmembrane</keyword>
<comment type="subcellular location">
    <subcellularLocation>
        <location evidence="1">Cell membrane</location>
        <topology evidence="1">Multi-pass membrane protein</topology>
    </subcellularLocation>
</comment>
<dbReference type="EMBL" id="JANRMI010000003">
    <property type="protein sequence ID" value="MDG0817069.1"/>
    <property type="molecule type" value="Genomic_DNA"/>
</dbReference>
<evidence type="ECO:0000256" key="3">
    <source>
        <dbReference type="ARBA" id="ARBA00022692"/>
    </source>
</evidence>
<dbReference type="InterPro" id="IPR018076">
    <property type="entry name" value="T2SS_GspF_dom"/>
</dbReference>
<keyword evidence="2" id="KW-1003">Cell membrane</keyword>
<dbReference type="Gene3D" id="1.20.81.30">
    <property type="entry name" value="Type II secretion system (T2SS), domain F"/>
    <property type="match status" value="1"/>
</dbReference>
<name>A0ABT6DMC8_9BACT</name>
<gene>
    <name evidence="8" type="ORF">NWE73_11875</name>
</gene>
<evidence type="ECO:0000313" key="8">
    <source>
        <dbReference type="EMBL" id="MDG0817069.1"/>
    </source>
</evidence>
<dbReference type="PANTHER" id="PTHR35007:SF2">
    <property type="entry name" value="PILUS ASSEMBLE PROTEIN"/>
    <property type="match status" value="1"/>
</dbReference>
<dbReference type="Proteomes" id="UP001152321">
    <property type="component" value="Unassembled WGS sequence"/>
</dbReference>
<feature type="domain" description="Type II secretion system protein GspF" evidence="7">
    <location>
        <begin position="171"/>
        <end position="300"/>
    </location>
</feature>
<feature type="transmembrane region" description="Helical" evidence="6">
    <location>
        <begin position="131"/>
        <end position="149"/>
    </location>
</feature>
<evidence type="ECO:0000256" key="1">
    <source>
        <dbReference type="ARBA" id="ARBA00004651"/>
    </source>
</evidence>
<keyword evidence="9" id="KW-1185">Reference proteome</keyword>
<keyword evidence="4 6" id="KW-1133">Transmembrane helix</keyword>
<evidence type="ECO:0000256" key="5">
    <source>
        <dbReference type="ARBA" id="ARBA00023136"/>
    </source>
</evidence>
<dbReference type="PANTHER" id="PTHR35007">
    <property type="entry name" value="INTEGRAL MEMBRANE PROTEIN-RELATED"/>
    <property type="match status" value="1"/>
</dbReference>
<evidence type="ECO:0000256" key="4">
    <source>
        <dbReference type="ARBA" id="ARBA00022989"/>
    </source>
</evidence>
<evidence type="ECO:0000256" key="6">
    <source>
        <dbReference type="SAM" id="Phobius"/>
    </source>
</evidence>
<evidence type="ECO:0000259" key="7">
    <source>
        <dbReference type="Pfam" id="PF00482"/>
    </source>
</evidence>
<reference evidence="8" key="1">
    <citation type="submission" date="2022-08" db="EMBL/GenBank/DDBJ databases">
        <title>Novel Bdellovibrio Species Isolated from Svalbard: Designation Bdellovibrio svalbardensis.</title>
        <authorList>
            <person name="Mitchell R.J."/>
            <person name="Choi S.Y."/>
        </authorList>
    </citation>
    <scope>NUCLEOTIDE SEQUENCE</scope>
    <source>
        <strain evidence="8">PAP01</strain>
    </source>
</reference>
<feature type="transmembrane region" description="Helical" evidence="6">
    <location>
        <begin position="283"/>
        <end position="309"/>
    </location>
</feature>
<evidence type="ECO:0000256" key="2">
    <source>
        <dbReference type="ARBA" id="ARBA00022475"/>
    </source>
</evidence>
<comment type="caution">
    <text evidence="8">The sequence shown here is derived from an EMBL/GenBank/DDBJ whole genome shotgun (WGS) entry which is preliminary data.</text>
</comment>
<accession>A0ABT6DMC8</accession>
<feature type="transmembrane region" description="Helical" evidence="6">
    <location>
        <begin position="16"/>
        <end position="38"/>
    </location>
</feature>
<proteinExistence type="predicted"/>
<evidence type="ECO:0000313" key="9">
    <source>
        <dbReference type="Proteomes" id="UP001152321"/>
    </source>
</evidence>
<dbReference type="RefSeq" id="WP_277578545.1">
    <property type="nucleotide sequence ID" value="NZ_JANRMI010000003.1"/>
</dbReference>
<dbReference type="InterPro" id="IPR042094">
    <property type="entry name" value="T2SS_GspF_sf"/>
</dbReference>